<dbReference type="EMBL" id="MDTQ01000001">
    <property type="protein sequence ID" value="ODC02735.1"/>
    <property type="molecule type" value="Genomic_DNA"/>
</dbReference>
<keyword evidence="7" id="KW-1185">Reference proteome</keyword>
<feature type="active site" evidence="3">
    <location>
        <position position="172"/>
    </location>
</feature>
<dbReference type="InterPro" id="IPR051265">
    <property type="entry name" value="HIBADH-related_NP60_sf"/>
</dbReference>
<dbReference type="STRING" id="197479.BFW38_03415"/>
<keyword evidence="1" id="KW-0560">Oxidoreductase</keyword>
<proteinExistence type="predicted"/>
<dbReference type="InterPro" id="IPR029154">
    <property type="entry name" value="HIBADH-like_NADP-bd"/>
</dbReference>
<name>A0A1E2V7V5_9GAMM</name>
<dbReference type="GO" id="GO:0050661">
    <property type="term" value="F:NADP binding"/>
    <property type="evidence" value="ECO:0007669"/>
    <property type="project" value="InterPro"/>
</dbReference>
<dbReference type="SUPFAM" id="SSF51735">
    <property type="entry name" value="NAD(P)-binding Rossmann-fold domains"/>
    <property type="match status" value="1"/>
</dbReference>
<evidence type="ECO:0000256" key="2">
    <source>
        <dbReference type="ARBA" id="ARBA00023027"/>
    </source>
</evidence>
<dbReference type="InterPro" id="IPR006115">
    <property type="entry name" value="6PGDH_NADP-bd"/>
</dbReference>
<dbReference type="GO" id="GO:0051287">
    <property type="term" value="F:NAD binding"/>
    <property type="evidence" value="ECO:0007669"/>
    <property type="project" value="InterPro"/>
</dbReference>
<dbReference type="Proteomes" id="UP000094291">
    <property type="component" value="Unassembled WGS sequence"/>
</dbReference>
<organism evidence="6 7">
    <name type="scientific">Terasakiispira papahanaumokuakeensis</name>
    <dbReference type="NCBI Taxonomy" id="197479"/>
    <lineage>
        <taxon>Bacteria</taxon>
        <taxon>Pseudomonadati</taxon>
        <taxon>Pseudomonadota</taxon>
        <taxon>Gammaproteobacteria</taxon>
        <taxon>Oceanospirillales</taxon>
        <taxon>Terasakiispira</taxon>
    </lineage>
</organism>
<dbReference type="OrthoDB" id="9786703at2"/>
<feature type="domain" description="3-hydroxyisobutyrate dehydrogenase-like NAD-binding" evidence="5">
    <location>
        <begin position="167"/>
        <end position="285"/>
    </location>
</feature>
<dbReference type="AlphaFoldDB" id="A0A1E2V7V5"/>
<dbReference type="InterPro" id="IPR013328">
    <property type="entry name" value="6PGD_dom2"/>
</dbReference>
<comment type="caution">
    <text evidence="6">The sequence shown here is derived from an EMBL/GenBank/DDBJ whole genome shotgun (WGS) entry which is preliminary data.</text>
</comment>
<sequence>MTPKIGFLGLGTMGAPMAINLLNAGYALNVWNRSAEAAQPLAEQGATVTSTPAQAAQDADILISMLADDHAVEDVMLTQGALEALKPGALHINMATISIALAEQLTAQHQTAQVGYIAAPVLGRVDVATAGQLNIFAAGAPQLLAQAQPLFDILGQTTWHFGDTPAQANAVKLGANFMIASAINTMGEASALTQGYGIDKKAFIDLITSTLFAAPVYKGYGQAIAEDRFEPPGFKLALGHKDVRLALEAAEQARVPMPQASLLKDNGLDALAHGDGTLDWAALATVAYRRAGQR</sequence>
<dbReference type="Pfam" id="PF14833">
    <property type="entry name" value="NAD_binding_11"/>
    <property type="match status" value="1"/>
</dbReference>
<feature type="domain" description="6-phosphogluconate dehydrogenase NADP-binding" evidence="4">
    <location>
        <begin position="4"/>
        <end position="160"/>
    </location>
</feature>
<dbReference type="PANTHER" id="PTHR43580">
    <property type="entry name" value="OXIDOREDUCTASE GLYR1-RELATED"/>
    <property type="match status" value="1"/>
</dbReference>
<accession>A0A1E2V7V5</accession>
<gene>
    <name evidence="6" type="ORF">BFW38_03415</name>
</gene>
<dbReference type="PIRSF" id="PIRSF000103">
    <property type="entry name" value="HIBADH"/>
    <property type="match status" value="1"/>
</dbReference>
<dbReference type="Gene3D" id="3.40.50.720">
    <property type="entry name" value="NAD(P)-binding Rossmann-like Domain"/>
    <property type="match status" value="1"/>
</dbReference>
<dbReference type="InterPro" id="IPR008927">
    <property type="entry name" value="6-PGluconate_DH-like_C_sf"/>
</dbReference>
<dbReference type="GO" id="GO:0016054">
    <property type="term" value="P:organic acid catabolic process"/>
    <property type="evidence" value="ECO:0007669"/>
    <property type="project" value="UniProtKB-ARBA"/>
</dbReference>
<evidence type="ECO:0000256" key="1">
    <source>
        <dbReference type="ARBA" id="ARBA00023002"/>
    </source>
</evidence>
<reference evidence="6 7" key="1">
    <citation type="submission" date="2016-08" db="EMBL/GenBank/DDBJ databases">
        <authorList>
            <person name="Seilhamer J.J."/>
        </authorList>
    </citation>
    <scope>NUCLEOTIDE SEQUENCE [LARGE SCALE GENOMIC DNA]</scope>
    <source>
        <strain evidence="6 7">PH27A</strain>
    </source>
</reference>
<protein>
    <submittedName>
        <fullName evidence="6">Oxidoreductase</fullName>
    </submittedName>
</protein>
<evidence type="ECO:0000259" key="4">
    <source>
        <dbReference type="Pfam" id="PF03446"/>
    </source>
</evidence>
<dbReference type="Gene3D" id="1.10.1040.10">
    <property type="entry name" value="N-(1-d-carboxylethyl)-l-norvaline Dehydrogenase, domain 2"/>
    <property type="match status" value="1"/>
</dbReference>
<dbReference type="PROSITE" id="PS00895">
    <property type="entry name" value="3_HYDROXYISOBUT_DH"/>
    <property type="match status" value="1"/>
</dbReference>
<dbReference type="PANTHER" id="PTHR43580:SF2">
    <property type="entry name" value="CYTOKINE-LIKE NUCLEAR FACTOR N-PAC"/>
    <property type="match status" value="1"/>
</dbReference>
<evidence type="ECO:0000313" key="7">
    <source>
        <dbReference type="Proteomes" id="UP000094291"/>
    </source>
</evidence>
<evidence type="ECO:0000259" key="5">
    <source>
        <dbReference type="Pfam" id="PF14833"/>
    </source>
</evidence>
<evidence type="ECO:0000256" key="3">
    <source>
        <dbReference type="PIRSR" id="PIRSR000103-1"/>
    </source>
</evidence>
<keyword evidence="2" id="KW-0520">NAD</keyword>
<dbReference type="RefSeq" id="WP_068997130.1">
    <property type="nucleotide sequence ID" value="NZ_MDTQ01000001.1"/>
</dbReference>
<evidence type="ECO:0000313" key="6">
    <source>
        <dbReference type="EMBL" id="ODC02735.1"/>
    </source>
</evidence>
<dbReference type="GO" id="GO:0016491">
    <property type="term" value="F:oxidoreductase activity"/>
    <property type="evidence" value="ECO:0007669"/>
    <property type="project" value="UniProtKB-KW"/>
</dbReference>
<dbReference type="SUPFAM" id="SSF48179">
    <property type="entry name" value="6-phosphogluconate dehydrogenase C-terminal domain-like"/>
    <property type="match status" value="1"/>
</dbReference>
<dbReference type="InterPro" id="IPR002204">
    <property type="entry name" value="3-OH-isobutyrate_DH-rel_CS"/>
</dbReference>
<dbReference type="Pfam" id="PF03446">
    <property type="entry name" value="NAD_binding_2"/>
    <property type="match status" value="1"/>
</dbReference>
<dbReference type="InterPro" id="IPR036291">
    <property type="entry name" value="NAD(P)-bd_dom_sf"/>
</dbReference>
<dbReference type="InterPro" id="IPR015815">
    <property type="entry name" value="HIBADH-related"/>
</dbReference>